<dbReference type="EMBL" id="JAHDTB010000011">
    <property type="protein sequence ID" value="MBW8288737.1"/>
    <property type="molecule type" value="Genomic_DNA"/>
</dbReference>
<dbReference type="Proteomes" id="UP000711178">
    <property type="component" value="Unassembled WGS sequence"/>
</dbReference>
<sequence length="50" mass="5442">MLAMQSAIKTRLLLLAVEIVQMESMVGFILPFLKVTVGLPIAMVARLQVG</sequence>
<name>A0ABS7FF97_9NEIS</name>
<dbReference type="GeneID" id="89686307"/>
<dbReference type="RefSeq" id="WP_155294762.1">
    <property type="nucleotide sequence ID" value="NZ_CP143257.1"/>
</dbReference>
<proteinExistence type="predicted"/>
<evidence type="ECO:0000256" key="1">
    <source>
        <dbReference type="SAM" id="Phobius"/>
    </source>
</evidence>
<keyword evidence="1" id="KW-1133">Transmembrane helix</keyword>
<gene>
    <name evidence="2" type="ORF">KIF53_13965</name>
</gene>
<accession>A0ABS7FF97</accession>
<feature type="transmembrane region" description="Helical" evidence="1">
    <location>
        <begin position="12"/>
        <end position="33"/>
    </location>
</feature>
<keyword evidence="1" id="KW-0812">Transmembrane</keyword>
<reference evidence="2 3" key="1">
    <citation type="submission" date="2021-05" db="EMBL/GenBank/DDBJ databases">
        <title>Draft Whole Genome Sequencing Of Biosensor Chromobacterium violaceum Strain CV026 Reveals A Regulatory RNA In Chromobacterium violaceum Phenotype Regulatory Network.</title>
        <authorList>
            <person name="Hong K.W."/>
            <person name="Chan K.G."/>
            <person name="Chang C.-Y."/>
        </authorList>
    </citation>
    <scope>NUCLEOTIDE SEQUENCE [LARGE SCALE GENOMIC DNA]</scope>
    <source>
        <strain evidence="2 3">ATCC 31532</strain>
    </source>
</reference>
<keyword evidence="1" id="KW-0472">Membrane</keyword>
<protein>
    <submittedName>
        <fullName evidence="2">Uncharacterized protein</fullName>
    </submittedName>
</protein>
<evidence type="ECO:0000313" key="3">
    <source>
        <dbReference type="Proteomes" id="UP000711178"/>
    </source>
</evidence>
<organism evidence="2 3">
    <name type="scientific">Chromobacterium subtsugae</name>
    <dbReference type="NCBI Taxonomy" id="251747"/>
    <lineage>
        <taxon>Bacteria</taxon>
        <taxon>Pseudomonadati</taxon>
        <taxon>Pseudomonadota</taxon>
        <taxon>Betaproteobacteria</taxon>
        <taxon>Neisseriales</taxon>
        <taxon>Chromobacteriaceae</taxon>
        <taxon>Chromobacterium</taxon>
    </lineage>
</organism>
<comment type="caution">
    <text evidence="2">The sequence shown here is derived from an EMBL/GenBank/DDBJ whole genome shotgun (WGS) entry which is preliminary data.</text>
</comment>
<evidence type="ECO:0000313" key="2">
    <source>
        <dbReference type="EMBL" id="MBW8288737.1"/>
    </source>
</evidence>
<keyword evidence="3" id="KW-1185">Reference proteome</keyword>